<dbReference type="PANTHER" id="PTHR33307">
    <property type="entry name" value="ALPHA-RHAMNOSIDASE (EUROFUNG)"/>
    <property type="match status" value="1"/>
</dbReference>
<dbReference type="Gene3D" id="2.60.120.260">
    <property type="entry name" value="Galactose-binding domain-like"/>
    <property type="match status" value="2"/>
</dbReference>
<comment type="catalytic activity">
    <reaction evidence="1">
        <text>Hydrolysis of terminal non-reducing alpha-L-rhamnose residues in alpha-L-rhamnosides.</text>
        <dbReference type="EC" id="3.2.1.40"/>
    </reaction>
</comment>
<dbReference type="EC" id="3.2.1.40" evidence="2"/>
<gene>
    <name evidence="8" type="ORF">EDM22_06290</name>
</gene>
<dbReference type="Pfam" id="PF17390">
    <property type="entry name" value="Bac_rhamnosid_C"/>
    <property type="match status" value="1"/>
</dbReference>
<dbReference type="EMBL" id="RHHB01000007">
    <property type="protein sequence ID" value="RNB50614.1"/>
    <property type="molecule type" value="Genomic_DNA"/>
</dbReference>
<dbReference type="InterPro" id="IPR013737">
    <property type="entry name" value="Bac_rhamnosid_N"/>
</dbReference>
<dbReference type="GO" id="GO:0030596">
    <property type="term" value="F:alpha-L-rhamnosidase activity"/>
    <property type="evidence" value="ECO:0007669"/>
    <property type="project" value="UniProtKB-EC"/>
</dbReference>
<keyword evidence="3" id="KW-0378">Hydrolase</keyword>
<evidence type="ECO:0000256" key="3">
    <source>
        <dbReference type="ARBA" id="ARBA00022801"/>
    </source>
</evidence>
<dbReference type="InterPro" id="IPR016007">
    <property type="entry name" value="Alpha_rhamnosid"/>
</dbReference>
<proteinExistence type="predicted"/>
<dbReference type="InterPro" id="IPR012341">
    <property type="entry name" value="6hp_glycosidase-like_sf"/>
</dbReference>
<dbReference type="Pfam" id="PF17389">
    <property type="entry name" value="Bac_rhamnosid6H"/>
    <property type="match status" value="1"/>
</dbReference>
<organism evidence="8 9">
    <name type="scientific">Agromyces tardus</name>
    <dbReference type="NCBI Taxonomy" id="2583849"/>
    <lineage>
        <taxon>Bacteria</taxon>
        <taxon>Bacillati</taxon>
        <taxon>Actinomycetota</taxon>
        <taxon>Actinomycetes</taxon>
        <taxon>Micrococcales</taxon>
        <taxon>Microbacteriaceae</taxon>
        <taxon>Agromyces</taxon>
    </lineage>
</organism>
<dbReference type="GO" id="GO:0005975">
    <property type="term" value="P:carbohydrate metabolic process"/>
    <property type="evidence" value="ECO:0007669"/>
    <property type="project" value="InterPro"/>
</dbReference>
<evidence type="ECO:0000313" key="9">
    <source>
        <dbReference type="Proteomes" id="UP000275048"/>
    </source>
</evidence>
<evidence type="ECO:0000259" key="6">
    <source>
        <dbReference type="Pfam" id="PF17389"/>
    </source>
</evidence>
<dbReference type="InterPro" id="IPR035396">
    <property type="entry name" value="Bac_rhamnosid6H"/>
</dbReference>
<evidence type="ECO:0000313" key="8">
    <source>
        <dbReference type="EMBL" id="RNB50614.1"/>
    </source>
</evidence>
<evidence type="ECO:0000259" key="7">
    <source>
        <dbReference type="Pfam" id="PF17390"/>
    </source>
</evidence>
<feature type="domain" description="Alpha-L-rhamnosidase C-terminal" evidence="7">
    <location>
        <begin position="721"/>
        <end position="791"/>
    </location>
</feature>
<evidence type="ECO:0000256" key="1">
    <source>
        <dbReference type="ARBA" id="ARBA00001445"/>
    </source>
</evidence>
<dbReference type="Pfam" id="PF08531">
    <property type="entry name" value="Bac_rhamnosid_N"/>
    <property type="match status" value="1"/>
</dbReference>
<accession>A0A3M8AHC5</accession>
<feature type="domain" description="Alpha-L-rhamnosidase six-hairpin glycosidase" evidence="6">
    <location>
        <begin position="343"/>
        <end position="709"/>
    </location>
</feature>
<evidence type="ECO:0000259" key="5">
    <source>
        <dbReference type="Pfam" id="PF08531"/>
    </source>
</evidence>
<dbReference type="PANTHER" id="PTHR33307:SF6">
    <property type="entry name" value="ALPHA-RHAMNOSIDASE (EUROFUNG)-RELATED"/>
    <property type="match status" value="1"/>
</dbReference>
<dbReference type="InterPro" id="IPR008928">
    <property type="entry name" value="6-hairpin_glycosidase_sf"/>
</dbReference>
<dbReference type="OrthoDB" id="9761045at2"/>
<evidence type="ECO:0000256" key="2">
    <source>
        <dbReference type="ARBA" id="ARBA00012652"/>
    </source>
</evidence>
<sequence>MSTLLAGAAWIRPHEPVVAEPGRRPAHVLAAEFELGDDVRAASLGVTAHGIVEVFLNGGRVGSDELVPGFTSYRKRLQVFTYPVGERLRPGRNRIEVLLSDGWFRGRHGFERRADGFGAETALLLQLDVVDGTGEHVAVATGAGWRSRPSHITRADLMDGQAVDFRLLRERDGATGDDLASDPDGGARPWHPVALASGGLYDDRDRLVVPVAEPVRRVETLVPASVTRPRPGTAVIDVGRNINGWLRLDDLGPRGTHLTLTHGEVLDADGLVSTENLRAFVFATGERLPAGQVDEVISAGRAGDVFEPRHTTHGFRYVQVDGVPDGWDAAGVRAVVVHTDLRAVGEFACSDERLDALHEIGRWSFRGNACDIPTDCPQRERSGFTGDWQVFVGTAALLSDVHRFSQKWLADLAADQWPDGRVPTVIPNPAGDGPSGVVFEDLSAGSAGWGDAAVLVPWELWRSSGDLEVLRRQLPSMLRWVRYAASAAAATRHPDRAAARPEPAPAPWEPYLWDSGFHFGEWLEPGVPPRPDPSADHSIVATAFLHRSAHLAAASAELLGEADVAAECARIAEGALDAWRREFATAPGRLAIESQANYARGLAFGLFPPADRDAAAARLAELIAENGGHLGTGFLSTGQLLPALADHGQADAAYRTLLSTGEPSWLGMLEHGATTVWEWWDGIGDDGTVRGSLNHYSKAAVLSFLYTHVAGIRLDAEPGSDAAGYRRVRIAPLPGGGLDWARASLETPLGSLSSAWTFDDAGRFRLEVEVPDGCVASVELPDGTRHAAASGRHVFEAALLGA</sequence>
<dbReference type="Pfam" id="PF05592">
    <property type="entry name" value="Bac_rhamnosid"/>
    <property type="match status" value="1"/>
</dbReference>
<feature type="domain" description="Alpha-L-rhamnosidase concanavalin-like" evidence="4">
    <location>
        <begin position="229"/>
        <end position="338"/>
    </location>
</feature>
<keyword evidence="9" id="KW-1185">Reference proteome</keyword>
<dbReference type="RefSeq" id="WP_122936215.1">
    <property type="nucleotide sequence ID" value="NZ_JBHSNT010000068.1"/>
</dbReference>
<dbReference type="Gene3D" id="2.60.420.10">
    <property type="entry name" value="Maltose phosphorylase, domain 3"/>
    <property type="match status" value="1"/>
</dbReference>
<feature type="domain" description="Bacterial alpha-L-rhamnosidase N-terminal" evidence="5">
    <location>
        <begin position="38"/>
        <end position="168"/>
    </location>
</feature>
<dbReference type="SUPFAM" id="SSF48208">
    <property type="entry name" value="Six-hairpin glycosidases"/>
    <property type="match status" value="1"/>
</dbReference>
<dbReference type="InterPro" id="IPR035398">
    <property type="entry name" value="Bac_rhamnosid_C"/>
</dbReference>
<evidence type="ECO:0000259" key="4">
    <source>
        <dbReference type="Pfam" id="PF05592"/>
    </source>
</evidence>
<dbReference type="InterPro" id="IPR008902">
    <property type="entry name" value="Rhamnosid_concanavalin"/>
</dbReference>
<reference evidence="8 9" key="1">
    <citation type="submission" date="2018-10" db="EMBL/GenBank/DDBJ databases">
        <title>Isolation, diversity and antibacterial activity of antinobacteria from the wheat rhizosphere soil.</title>
        <authorList>
            <person name="Sun T."/>
        </authorList>
    </citation>
    <scope>NUCLEOTIDE SEQUENCE [LARGE SCALE GENOMIC DNA]</scope>
    <source>
        <strain evidence="8 9">SJ-23</strain>
    </source>
</reference>
<protein>
    <recommendedName>
        <fullName evidence="2">alpha-L-rhamnosidase</fullName>
        <ecNumber evidence="2">3.2.1.40</ecNumber>
    </recommendedName>
</protein>
<dbReference type="Proteomes" id="UP000275048">
    <property type="component" value="Unassembled WGS sequence"/>
</dbReference>
<name>A0A3M8AHC5_9MICO</name>
<dbReference type="Gene3D" id="1.50.10.10">
    <property type="match status" value="1"/>
</dbReference>
<dbReference type="AlphaFoldDB" id="A0A3M8AHC5"/>
<comment type="caution">
    <text evidence="8">The sequence shown here is derived from an EMBL/GenBank/DDBJ whole genome shotgun (WGS) entry which is preliminary data.</text>
</comment>